<gene>
    <name evidence="1" type="ORF">ACH5RR_037286</name>
</gene>
<accession>A0ABD2Y8U4</accession>
<evidence type="ECO:0000313" key="1">
    <source>
        <dbReference type="EMBL" id="KAL3502837.1"/>
    </source>
</evidence>
<reference evidence="1 2" key="1">
    <citation type="submission" date="2024-11" db="EMBL/GenBank/DDBJ databases">
        <title>A near-complete genome assembly of Cinchona calisaya.</title>
        <authorList>
            <person name="Lian D.C."/>
            <person name="Zhao X.W."/>
            <person name="Wei L."/>
        </authorList>
    </citation>
    <scope>NUCLEOTIDE SEQUENCE [LARGE SCALE GENOMIC DNA]</scope>
    <source>
        <tissue evidence="1">Nenye</tissue>
    </source>
</reference>
<evidence type="ECO:0000313" key="2">
    <source>
        <dbReference type="Proteomes" id="UP001630127"/>
    </source>
</evidence>
<organism evidence="1 2">
    <name type="scientific">Cinchona calisaya</name>
    <dbReference type="NCBI Taxonomy" id="153742"/>
    <lineage>
        <taxon>Eukaryota</taxon>
        <taxon>Viridiplantae</taxon>
        <taxon>Streptophyta</taxon>
        <taxon>Embryophyta</taxon>
        <taxon>Tracheophyta</taxon>
        <taxon>Spermatophyta</taxon>
        <taxon>Magnoliopsida</taxon>
        <taxon>eudicotyledons</taxon>
        <taxon>Gunneridae</taxon>
        <taxon>Pentapetalae</taxon>
        <taxon>asterids</taxon>
        <taxon>lamiids</taxon>
        <taxon>Gentianales</taxon>
        <taxon>Rubiaceae</taxon>
        <taxon>Cinchonoideae</taxon>
        <taxon>Cinchoneae</taxon>
        <taxon>Cinchona</taxon>
    </lineage>
</organism>
<keyword evidence="2" id="KW-1185">Reference proteome</keyword>
<protein>
    <submittedName>
        <fullName evidence="1">Uncharacterized protein</fullName>
    </submittedName>
</protein>
<dbReference type="Proteomes" id="UP001630127">
    <property type="component" value="Unassembled WGS sequence"/>
</dbReference>
<dbReference type="AlphaFoldDB" id="A0ABD2Y8U4"/>
<name>A0ABD2Y8U4_9GENT</name>
<sequence>MEGQQNPSPSITKSVNKDVTEDQMVAISIAISPLPSLASDEALVLNRRDGFVIVTRAHAAKLPIATTTMAGPSTLVEEEPTITEGNETTAEQVETAAVQEFAFEVNVGWETTVDATAARELIDGATALLKCAGAASPKETIAGLIQRDGNASTTWGSFKALLKSS</sequence>
<dbReference type="EMBL" id="JBJUIK010000015">
    <property type="protein sequence ID" value="KAL3502837.1"/>
    <property type="molecule type" value="Genomic_DNA"/>
</dbReference>
<comment type="caution">
    <text evidence="1">The sequence shown here is derived from an EMBL/GenBank/DDBJ whole genome shotgun (WGS) entry which is preliminary data.</text>
</comment>
<proteinExistence type="predicted"/>